<reference evidence="1 2" key="1">
    <citation type="submission" date="2019-02" db="EMBL/GenBank/DDBJ databases">
        <title>Deep-cultivation of Planctomycetes and their phenomic and genomic characterization uncovers novel biology.</title>
        <authorList>
            <person name="Wiegand S."/>
            <person name="Jogler M."/>
            <person name="Boedeker C."/>
            <person name="Pinto D."/>
            <person name="Vollmers J."/>
            <person name="Rivas-Marin E."/>
            <person name="Kohn T."/>
            <person name="Peeters S.H."/>
            <person name="Heuer A."/>
            <person name="Rast P."/>
            <person name="Oberbeckmann S."/>
            <person name="Bunk B."/>
            <person name="Jeske O."/>
            <person name="Meyerdierks A."/>
            <person name="Storesund J.E."/>
            <person name="Kallscheuer N."/>
            <person name="Luecker S."/>
            <person name="Lage O.M."/>
            <person name="Pohl T."/>
            <person name="Merkel B.J."/>
            <person name="Hornburger P."/>
            <person name="Mueller R.-W."/>
            <person name="Bruemmer F."/>
            <person name="Labrenz M."/>
            <person name="Spormann A.M."/>
            <person name="Op Den Camp H."/>
            <person name="Overmann J."/>
            <person name="Amann R."/>
            <person name="Jetten M.S.M."/>
            <person name="Mascher T."/>
            <person name="Medema M.H."/>
            <person name="Devos D.P."/>
            <person name="Kaster A.-K."/>
            <person name="Ovreas L."/>
            <person name="Rohde M."/>
            <person name="Galperin M.Y."/>
            <person name="Jogler C."/>
        </authorList>
    </citation>
    <scope>NUCLEOTIDE SEQUENCE [LARGE SCALE GENOMIC DNA]</scope>
    <source>
        <strain evidence="1 2">Pan14r</strain>
    </source>
</reference>
<gene>
    <name evidence="1" type="ORF">Pan14r_26280</name>
</gene>
<comment type="caution">
    <text evidence="1">The sequence shown here is derived from an EMBL/GenBank/DDBJ whole genome shotgun (WGS) entry which is preliminary data.</text>
</comment>
<evidence type="ECO:0000313" key="1">
    <source>
        <dbReference type="EMBL" id="TWT70323.1"/>
    </source>
</evidence>
<name>A0A5C5Y6F7_9PLAN</name>
<dbReference type="AlphaFoldDB" id="A0A5C5Y6F7"/>
<organism evidence="1 2">
    <name type="scientific">Crateriforma conspicua</name>
    <dbReference type="NCBI Taxonomy" id="2527996"/>
    <lineage>
        <taxon>Bacteria</taxon>
        <taxon>Pseudomonadati</taxon>
        <taxon>Planctomycetota</taxon>
        <taxon>Planctomycetia</taxon>
        <taxon>Planctomycetales</taxon>
        <taxon>Planctomycetaceae</taxon>
        <taxon>Crateriforma</taxon>
    </lineage>
</organism>
<sequence>MDLQLNCTAARQSVVDQSAQNEGSLPQAWAVAIGLRQSFVVRAGPGTIQNGLGGNVWETTEFGCGKKPLQLHCGDHCRVLAL</sequence>
<dbReference type="EMBL" id="SJPL01000001">
    <property type="protein sequence ID" value="TWT70323.1"/>
    <property type="molecule type" value="Genomic_DNA"/>
</dbReference>
<proteinExistence type="predicted"/>
<protein>
    <submittedName>
        <fullName evidence="1">Uncharacterized protein</fullName>
    </submittedName>
</protein>
<accession>A0A5C5Y6F7</accession>
<dbReference type="Proteomes" id="UP000317238">
    <property type="component" value="Unassembled WGS sequence"/>
</dbReference>
<keyword evidence="2" id="KW-1185">Reference proteome</keyword>
<evidence type="ECO:0000313" key="2">
    <source>
        <dbReference type="Proteomes" id="UP000317238"/>
    </source>
</evidence>